<sequence length="57" mass="7003">MVVGKLHQRQNQPDQLLNRRDQLLNLDQELLLSMDLDLHRDRLYWCFLSYCCYPFFS</sequence>
<evidence type="ECO:0000313" key="1">
    <source>
        <dbReference type="EMBL" id="KUM49306.1"/>
    </source>
</evidence>
<comment type="caution">
    <text evidence="1">The sequence shown here is derived from an EMBL/GenBank/DDBJ whole genome shotgun (WGS) entry which is preliminary data.</text>
</comment>
<geneLocation type="mitochondrion" evidence="1"/>
<protein>
    <submittedName>
        <fullName evidence="1">Uncharacterized protein</fullName>
    </submittedName>
</protein>
<dbReference type="EMBL" id="LKAM01000003">
    <property type="protein sequence ID" value="KUM49306.1"/>
    <property type="molecule type" value="Genomic_DNA"/>
</dbReference>
<gene>
    <name evidence="1" type="ORF">ABT39_MTgene3855</name>
</gene>
<accession>A0A101M1H3</accession>
<proteinExistence type="predicted"/>
<reference evidence="1" key="1">
    <citation type="journal article" date="2015" name="Genome Biol. Evol.">
        <title>Organellar Genomes of White Spruce (Picea glauca): Assembly and Annotation.</title>
        <authorList>
            <person name="Jackman S.D."/>
            <person name="Warren R.L."/>
            <person name="Gibb E.A."/>
            <person name="Vandervalk B.P."/>
            <person name="Mohamadi H."/>
            <person name="Chu J."/>
            <person name="Raymond A."/>
            <person name="Pleasance S."/>
            <person name="Coope R."/>
            <person name="Wildung M.R."/>
            <person name="Ritland C.E."/>
            <person name="Bousquet J."/>
            <person name="Jones S.J."/>
            <person name="Bohlmann J."/>
            <person name="Birol I."/>
        </authorList>
    </citation>
    <scope>NUCLEOTIDE SEQUENCE [LARGE SCALE GENOMIC DNA]</scope>
    <source>
        <tissue evidence="1">Flushing bud</tissue>
    </source>
</reference>
<name>A0A101M1H3_PICGL</name>
<keyword evidence="1" id="KW-0496">Mitochondrion</keyword>
<organism evidence="1">
    <name type="scientific">Picea glauca</name>
    <name type="common">White spruce</name>
    <name type="synonym">Pinus glauca</name>
    <dbReference type="NCBI Taxonomy" id="3330"/>
    <lineage>
        <taxon>Eukaryota</taxon>
        <taxon>Viridiplantae</taxon>
        <taxon>Streptophyta</taxon>
        <taxon>Embryophyta</taxon>
        <taxon>Tracheophyta</taxon>
        <taxon>Spermatophyta</taxon>
        <taxon>Pinopsida</taxon>
        <taxon>Pinidae</taxon>
        <taxon>Conifers I</taxon>
        <taxon>Pinales</taxon>
        <taxon>Pinaceae</taxon>
        <taxon>Picea</taxon>
    </lineage>
</organism>
<dbReference type="AlphaFoldDB" id="A0A101M1H3"/>